<evidence type="ECO:0000313" key="11">
    <source>
        <dbReference type="EMBL" id="GBP64765.1"/>
    </source>
</evidence>
<dbReference type="InterPro" id="IPR003598">
    <property type="entry name" value="Ig_sub2"/>
</dbReference>
<dbReference type="GO" id="GO:0098609">
    <property type="term" value="P:cell-cell adhesion"/>
    <property type="evidence" value="ECO:0007669"/>
    <property type="project" value="TreeGrafter"/>
</dbReference>
<keyword evidence="12" id="KW-1185">Reference proteome</keyword>
<proteinExistence type="predicted"/>
<evidence type="ECO:0000259" key="10">
    <source>
        <dbReference type="PROSITE" id="PS50853"/>
    </source>
</evidence>
<dbReference type="CDD" id="cd00096">
    <property type="entry name" value="Ig"/>
    <property type="match status" value="1"/>
</dbReference>
<dbReference type="SMART" id="SM00409">
    <property type="entry name" value="IG"/>
    <property type="match status" value="5"/>
</dbReference>
<name>A0A4C1XRD5_EUMVA</name>
<gene>
    <name evidence="11" type="primary">Hspg2</name>
    <name evidence="11" type="ORF">EVAR_14961_1</name>
</gene>
<keyword evidence="2" id="KW-0677">Repeat</keyword>
<evidence type="ECO:0000256" key="7">
    <source>
        <dbReference type="SAM" id="MobiDB-lite"/>
    </source>
</evidence>
<feature type="domain" description="Ig-like" evidence="9">
    <location>
        <begin position="88"/>
        <end position="166"/>
    </location>
</feature>
<dbReference type="GO" id="GO:0030154">
    <property type="term" value="P:cell differentiation"/>
    <property type="evidence" value="ECO:0007669"/>
    <property type="project" value="UniProtKB-ARBA"/>
</dbReference>
<evidence type="ECO:0000256" key="4">
    <source>
        <dbReference type="ARBA" id="ARBA00023157"/>
    </source>
</evidence>
<evidence type="ECO:0000259" key="9">
    <source>
        <dbReference type="PROSITE" id="PS50835"/>
    </source>
</evidence>
<dbReference type="InterPro" id="IPR013098">
    <property type="entry name" value="Ig_I-set"/>
</dbReference>
<dbReference type="Pfam" id="PF07679">
    <property type="entry name" value="I-set"/>
    <property type="match status" value="1"/>
</dbReference>
<accession>A0A4C1XRD5</accession>
<dbReference type="InterPro" id="IPR003961">
    <property type="entry name" value="FN3_dom"/>
</dbReference>
<keyword evidence="8" id="KW-1133">Transmembrane helix</keyword>
<feature type="domain" description="Fibronectin type-III" evidence="10">
    <location>
        <begin position="573"/>
        <end position="684"/>
    </location>
</feature>
<reference evidence="11 12" key="1">
    <citation type="journal article" date="2019" name="Commun. Biol.">
        <title>The bagworm genome reveals a unique fibroin gene that provides high tensile strength.</title>
        <authorList>
            <person name="Kono N."/>
            <person name="Nakamura H."/>
            <person name="Ohtoshi R."/>
            <person name="Tomita M."/>
            <person name="Numata K."/>
            <person name="Arakawa K."/>
        </authorList>
    </citation>
    <scope>NUCLEOTIDE SEQUENCE [LARGE SCALE GENOMIC DNA]</scope>
</reference>
<keyword evidence="4" id="KW-1015">Disulfide bond</keyword>
<dbReference type="InterPro" id="IPR013783">
    <property type="entry name" value="Ig-like_fold"/>
</dbReference>
<feature type="domain" description="Ig-like" evidence="9">
    <location>
        <begin position="267"/>
        <end position="352"/>
    </location>
</feature>
<dbReference type="SUPFAM" id="SSF49265">
    <property type="entry name" value="Fibronectin type III"/>
    <property type="match status" value="1"/>
</dbReference>
<evidence type="ECO:0000313" key="12">
    <source>
        <dbReference type="Proteomes" id="UP000299102"/>
    </source>
</evidence>
<dbReference type="CDD" id="cd00063">
    <property type="entry name" value="FN3"/>
    <property type="match status" value="1"/>
</dbReference>
<keyword evidence="5" id="KW-0325">Glycoprotein</keyword>
<evidence type="ECO:0000256" key="6">
    <source>
        <dbReference type="ARBA" id="ARBA00023319"/>
    </source>
</evidence>
<dbReference type="InterPro" id="IPR036116">
    <property type="entry name" value="FN3_sf"/>
</dbReference>
<comment type="subcellular location">
    <subcellularLocation>
        <location evidence="1">Membrane</location>
        <topology evidence="1">Single-pass type I membrane protein</topology>
    </subcellularLocation>
</comment>
<dbReference type="AlphaFoldDB" id="A0A4C1XRD5"/>
<dbReference type="GO" id="GO:0005911">
    <property type="term" value="C:cell-cell junction"/>
    <property type="evidence" value="ECO:0007669"/>
    <property type="project" value="TreeGrafter"/>
</dbReference>
<dbReference type="STRING" id="151549.A0A4C1XRD5"/>
<dbReference type="InterPro" id="IPR003599">
    <property type="entry name" value="Ig_sub"/>
</dbReference>
<feature type="transmembrane region" description="Helical" evidence="8">
    <location>
        <begin position="817"/>
        <end position="838"/>
    </location>
</feature>
<evidence type="ECO:0000256" key="8">
    <source>
        <dbReference type="SAM" id="Phobius"/>
    </source>
</evidence>
<keyword evidence="3 8" id="KW-0472">Membrane</keyword>
<dbReference type="GO" id="GO:0050839">
    <property type="term" value="F:cell adhesion molecule binding"/>
    <property type="evidence" value="ECO:0007669"/>
    <property type="project" value="TreeGrafter"/>
</dbReference>
<dbReference type="SMART" id="SM00060">
    <property type="entry name" value="FN3"/>
    <property type="match status" value="1"/>
</dbReference>
<dbReference type="PROSITE" id="PS50853">
    <property type="entry name" value="FN3"/>
    <property type="match status" value="1"/>
</dbReference>
<dbReference type="SUPFAM" id="SSF48726">
    <property type="entry name" value="Immunoglobulin"/>
    <property type="match status" value="5"/>
</dbReference>
<dbReference type="Gene3D" id="2.60.40.10">
    <property type="entry name" value="Immunoglobulins"/>
    <property type="match status" value="6"/>
</dbReference>
<comment type="caution">
    <text evidence="11">The sequence shown here is derived from an EMBL/GenBank/DDBJ whole genome shotgun (WGS) entry which is preliminary data.</text>
</comment>
<evidence type="ECO:0000256" key="3">
    <source>
        <dbReference type="ARBA" id="ARBA00023136"/>
    </source>
</evidence>
<feature type="domain" description="Ig-like" evidence="9">
    <location>
        <begin position="173"/>
        <end position="256"/>
    </location>
</feature>
<dbReference type="InterPro" id="IPR007110">
    <property type="entry name" value="Ig-like_dom"/>
</dbReference>
<protein>
    <submittedName>
        <fullName evidence="11">Basement membrane-specific heparan sulfate proteoglycan core protein</fullName>
    </submittedName>
</protein>
<dbReference type="InterPro" id="IPR036179">
    <property type="entry name" value="Ig-like_dom_sf"/>
</dbReference>
<dbReference type="EMBL" id="BGZK01000908">
    <property type="protein sequence ID" value="GBP64765.1"/>
    <property type="molecule type" value="Genomic_DNA"/>
</dbReference>
<dbReference type="InterPro" id="IPR051275">
    <property type="entry name" value="Cell_adhesion_signaling"/>
</dbReference>
<evidence type="ECO:0000256" key="2">
    <source>
        <dbReference type="ARBA" id="ARBA00022737"/>
    </source>
</evidence>
<dbReference type="OrthoDB" id="5857426at2759"/>
<feature type="domain" description="Ig-like" evidence="9">
    <location>
        <begin position="359"/>
        <end position="467"/>
    </location>
</feature>
<dbReference type="Pfam" id="PF00041">
    <property type="entry name" value="fn3"/>
    <property type="match status" value="1"/>
</dbReference>
<dbReference type="GO" id="GO:0009653">
    <property type="term" value="P:anatomical structure morphogenesis"/>
    <property type="evidence" value="ECO:0007669"/>
    <property type="project" value="UniProtKB-ARBA"/>
</dbReference>
<organism evidence="11 12">
    <name type="scientific">Eumeta variegata</name>
    <name type="common">Bagworm moth</name>
    <name type="synonym">Eumeta japonica</name>
    <dbReference type="NCBI Taxonomy" id="151549"/>
    <lineage>
        <taxon>Eukaryota</taxon>
        <taxon>Metazoa</taxon>
        <taxon>Ecdysozoa</taxon>
        <taxon>Arthropoda</taxon>
        <taxon>Hexapoda</taxon>
        <taxon>Insecta</taxon>
        <taxon>Pterygota</taxon>
        <taxon>Neoptera</taxon>
        <taxon>Endopterygota</taxon>
        <taxon>Lepidoptera</taxon>
        <taxon>Glossata</taxon>
        <taxon>Ditrysia</taxon>
        <taxon>Tineoidea</taxon>
        <taxon>Psychidae</taxon>
        <taxon>Oiketicinae</taxon>
        <taxon>Eumeta</taxon>
    </lineage>
</organism>
<dbReference type="PROSITE" id="PS50835">
    <property type="entry name" value="IG_LIKE"/>
    <property type="match status" value="5"/>
</dbReference>
<feature type="domain" description="Ig-like" evidence="9">
    <location>
        <begin position="472"/>
        <end position="569"/>
    </location>
</feature>
<dbReference type="PANTHER" id="PTHR11640:SF134">
    <property type="entry name" value="ECHINOID, ISOFORM A-RELATED"/>
    <property type="match status" value="1"/>
</dbReference>
<dbReference type="Proteomes" id="UP000299102">
    <property type="component" value="Unassembled WGS sequence"/>
</dbReference>
<dbReference type="Pfam" id="PF13927">
    <property type="entry name" value="Ig_3"/>
    <property type="match status" value="4"/>
</dbReference>
<dbReference type="PANTHER" id="PTHR11640">
    <property type="entry name" value="NEPHRIN"/>
    <property type="match status" value="1"/>
</dbReference>
<keyword evidence="8" id="KW-0812">Transmembrane</keyword>
<dbReference type="GO" id="GO:0005886">
    <property type="term" value="C:plasma membrane"/>
    <property type="evidence" value="ECO:0007669"/>
    <property type="project" value="TreeGrafter"/>
</dbReference>
<evidence type="ECO:0000256" key="5">
    <source>
        <dbReference type="ARBA" id="ARBA00023180"/>
    </source>
</evidence>
<dbReference type="SMART" id="SM00408">
    <property type="entry name" value="IGc2"/>
    <property type="match status" value="5"/>
</dbReference>
<sequence>MTFPVWHRRNVNRPALYFSRVYILNGIWKFCPQRADFPVYSVSVTSGLASANTSRADRVFARSARMKIMFRAAPPPPVHRPPPAAHFPRVEIGPENPLRVEVDGTATMECKVDAKPKVISVRWTRSGKFISSSFTHIVQGVTAQDAGKYTCSADNGLGRVGERELYLDVLYPPTVTVESKTYDAEEGSTVEIHCDVSANPEPVSVEWTMEGRPEFRQNGQTLLLPRVTADSAGTYVCRATNVIATSGGKRVERTSSATVAVLVRHRPGRARISPDRPVAHEGAGVTLTCSAKPPGWPAPQYRWFRDVESVQQPAVLFTGNKYTIPSAHLGSEGVYRCQASNELGQGEPAAVTLEVHQPPRFTAKLQPHATRRAGDADFSVACTAPGKPRPSVRWLKDGAEITPDANLYEVNTEANEAGNAVYTIHSVLRFRGKARPETDQLLPEDRGVYSCVFENEVKKVESAMHLRIEHKPIPIRQQHKVAFDLLETAEIACRVQAYPKPEFQWYFGTNSAPLQMSSDGHYEINTTTDSNDSYLSVLRIRNVKSQDYGDYYCKVKNTLGTIKPQIRLQPKGAPESPRGLKTVKVGPSYVTLSWEPGFDGGLINTKYFVRYRRVPDNSASSGESGECALPRAAADWLEYDCGRANPCNVTGLDQHASYLFKVKAVNTKGQSNYSNDVTVTTKVDRIPAPEQVTYEPSSRTVAFSVSPTCLTLVGVAETLLDGRSSAASWQVVDTIPLRLSGTEPSAHEAVIDHVPSKAGRTNNGRALNDLPLLDELNPRVRLKLCLRVNQDHCSDYTEAEIGPAYIKEASALTTPTLVAIVVSCLVFLLFLSLLFIFCRCKRNESKKHSSKDYEMESMRPSMVTPQNQAPPPYYPSTGMENKALEHSMDLALSLEDSKSAVYATQARYGYPVASHVQGHPGQNMSSTDWVNMGYIENSYTNSNNGGSVNSQDSMWQMKMAAANTGVGGIPASHQMLDRQSNYGYDPISQGGYAAADEYAAFTHAHAPPPLADTYAHAPQGTPRHDYCSDPYASVHKTKKRLDQHIESPYHEVSGLPEPYGSTTGSAGGGAGADGADEKPAHLSLGYDDALESGYSTPNSRGRRVIREIIV</sequence>
<evidence type="ECO:0000256" key="1">
    <source>
        <dbReference type="ARBA" id="ARBA00004479"/>
    </source>
</evidence>
<keyword evidence="6" id="KW-0393">Immunoglobulin domain</keyword>
<feature type="region of interest" description="Disordered" evidence="7">
    <location>
        <begin position="1050"/>
        <end position="1080"/>
    </location>
</feature>